<keyword evidence="5" id="KW-1185">Reference proteome</keyword>
<evidence type="ECO:0000259" key="3">
    <source>
        <dbReference type="Pfam" id="PF19305"/>
    </source>
</evidence>
<dbReference type="PANTHER" id="PTHR16943">
    <property type="entry name" value="2-METHYLCITRATE DEHYDRATASE-RELATED"/>
    <property type="match status" value="1"/>
</dbReference>
<evidence type="ECO:0000313" key="5">
    <source>
        <dbReference type="Proteomes" id="UP000008363"/>
    </source>
</evidence>
<dbReference type="GO" id="GO:0016829">
    <property type="term" value="F:lyase activity"/>
    <property type="evidence" value="ECO:0007669"/>
    <property type="project" value="InterPro"/>
</dbReference>
<dbReference type="InterPro" id="IPR045337">
    <property type="entry name" value="MmgE_PrpD_C"/>
</dbReference>
<proteinExistence type="inferred from homology"/>
<dbReference type="InterPro" id="IPR005656">
    <property type="entry name" value="MmgE_PrpD"/>
</dbReference>
<dbReference type="SUPFAM" id="SSF103378">
    <property type="entry name" value="2-methylcitrate dehydratase PrpD"/>
    <property type="match status" value="1"/>
</dbReference>
<dbReference type="eggNOG" id="COG2079">
    <property type="taxonomic scope" value="Bacteria"/>
</dbReference>
<accession>K6V079</accession>
<dbReference type="InterPro" id="IPR042183">
    <property type="entry name" value="MmgE/PrpD_sf_1"/>
</dbReference>
<dbReference type="PANTHER" id="PTHR16943:SF8">
    <property type="entry name" value="2-METHYLCITRATE DEHYDRATASE"/>
    <property type="match status" value="1"/>
</dbReference>
<sequence>MGLERSIAERVAAMRGQDIDSSLLHILKRNILDSYAGICGSLNDRAMLEHFDRFAADAESATVSVWGIGRRAGLAEAVFTNSVLGRRSDLLNTYLAPNSMGGSHPSDNLALVLTLADHLGMSGRELISTVHVAFTLSAAFATYYDPESAGYDHDAAATFYTALTIGYAFDLSVPELVTAQRVAGMLGLDTNQAALGKMTDWKHCTYASAAMRAIQAVKIARAGFDAPPDIYEGAAGVDRFFRHADTFFEPAPDLERIVFKRWPALVFCQTPIDVASDLAAAGIDPHAVTAIEVRSYAIAMRNGATEGAYQPESRAARTHSIPYCVATALLKPIEYTDFDDPRSRDDTVRALMTKVSVIEDPALSAAYPATAPCEISVMFADGSTVTRRRDVPRGDPGDPLSDDDLSAKLRTYFGFARDDAEREDVIRRLWHLEHEPDVEWLLEPLRRRQLP</sequence>
<evidence type="ECO:0000256" key="1">
    <source>
        <dbReference type="ARBA" id="ARBA00006174"/>
    </source>
</evidence>
<dbReference type="InterPro" id="IPR042188">
    <property type="entry name" value="MmgE/PrpD_sf_2"/>
</dbReference>
<dbReference type="Gene3D" id="3.30.1330.120">
    <property type="entry name" value="2-methylcitrate dehydratase PrpD"/>
    <property type="match status" value="1"/>
</dbReference>
<feature type="domain" description="MmgE/PrpD N-terminal" evidence="2">
    <location>
        <begin position="6"/>
        <end position="243"/>
    </location>
</feature>
<comment type="similarity">
    <text evidence="1">Belongs to the PrpD family.</text>
</comment>
<dbReference type="STRING" id="1108045.GORHZ_055_00060"/>
<gene>
    <name evidence="4" type="ORF">GORHZ_055_00060</name>
</gene>
<evidence type="ECO:0008006" key="6">
    <source>
        <dbReference type="Google" id="ProtNLM"/>
    </source>
</evidence>
<feature type="domain" description="MmgE/PrpD C-terminal" evidence="3">
    <location>
        <begin position="262"/>
        <end position="431"/>
    </location>
</feature>
<dbReference type="AlphaFoldDB" id="K6V079"/>
<comment type="caution">
    <text evidence="4">The sequence shown here is derived from an EMBL/GenBank/DDBJ whole genome shotgun (WGS) entry which is preliminary data.</text>
</comment>
<reference evidence="4 5" key="1">
    <citation type="submission" date="2012-08" db="EMBL/GenBank/DDBJ databases">
        <title>Whole genome shotgun sequence of Gordonia rhizosphera NBRC 16068.</title>
        <authorList>
            <person name="Takarada H."/>
            <person name="Isaki S."/>
            <person name="Hosoyama A."/>
            <person name="Tsuchikane K."/>
            <person name="Katsumata H."/>
            <person name="Baba S."/>
            <person name="Ohji S."/>
            <person name="Yamazaki S."/>
            <person name="Fujita N."/>
        </authorList>
    </citation>
    <scope>NUCLEOTIDE SEQUENCE [LARGE SCALE GENOMIC DNA]</scope>
    <source>
        <strain evidence="4 5">NBRC 16068</strain>
    </source>
</reference>
<dbReference type="Pfam" id="PF03972">
    <property type="entry name" value="MmgE_PrpD_N"/>
    <property type="match status" value="1"/>
</dbReference>
<evidence type="ECO:0000313" key="4">
    <source>
        <dbReference type="EMBL" id="GAB89223.1"/>
    </source>
</evidence>
<dbReference type="OrthoDB" id="9797528at2"/>
<evidence type="ECO:0000259" key="2">
    <source>
        <dbReference type="Pfam" id="PF03972"/>
    </source>
</evidence>
<protein>
    <recommendedName>
        <fullName evidence="6">2-methylcitrate dehydratase</fullName>
    </recommendedName>
</protein>
<dbReference type="RefSeq" id="WP_006331180.1">
    <property type="nucleotide sequence ID" value="NZ_BAHC01000055.1"/>
</dbReference>
<dbReference type="InterPro" id="IPR036148">
    <property type="entry name" value="MmgE/PrpD_sf"/>
</dbReference>
<name>K6V079_9ACTN</name>
<organism evidence="4 5">
    <name type="scientific">Gordonia rhizosphera NBRC 16068</name>
    <dbReference type="NCBI Taxonomy" id="1108045"/>
    <lineage>
        <taxon>Bacteria</taxon>
        <taxon>Bacillati</taxon>
        <taxon>Actinomycetota</taxon>
        <taxon>Actinomycetes</taxon>
        <taxon>Mycobacteriales</taxon>
        <taxon>Gordoniaceae</taxon>
        <taxon>Gordonia</taxon>
    </lineage>
</organism>
<dbReference type="Proteomes" id="UP000008363">
    <property type="component" value="Unassembled WGS sequence"/>
</dbReference>
<dbReference type="EMBL" id="BAHC01000055">
    <property type="protein sequence ID" value="GAB89223.1"/>
    <property type="molecule type" value="Genomic_DNA"/>
</dbReference>
<dbReference type="InterPro" id="IPR045336">
    <property type="entry name" value="MmgE_PrpD_N"/>
</dbReference>
<dbReference type="Pfam" id="PF19305">
    <property type="entry name" value="MmgE_PrpD_C"/>
    <property type="match status" value="1"/>
</dbReference>
<dbReference type="Gene3D" id="1.10.4100.10">
    <property type="entry name" value="2-methylcitrate dehydratase PrpD"/>
    <property type="match status" value="1"/>
</dbReference>